<protein>
    <recommendedName>
        <fullName evidence="1">G domain-containing protein</fullName>
    </recommendedName>
</protein>
<dbReference type="Proteomes" id="UP000663860">
    <property type="component" value="Unassembled WGS sequence"/>
</dbReference>
<evidence type="ECO:0000259" key="1">
    <source>
        <dbReference type="Pfam" id="PF01926"/>
    </source>
</evidence>
<proteinExistence type="predicted"/>
<feature type="domain" description="G" evidence="1">
    <location>
        <begin position="35"/>
        <end position="137"/>
    </location>
</feature>
<name>A0A815KTJ3_9BILA</name>
<dbReference type="Proteomes" id="UP000663868">
    <property type="component" value="Unassembled WGS sequence"/>
</dbReference>
<dbReference type="InterPro" id="IPR006073">
    <property type="entry name" value="GTP-bd"/>
</dbReference>
<dbReference type="EMBL" id="CAJOBB010001768">
    <property type="protein sequence ID" value="CAF3900758.1"/>
    <property type="molecule type" value="Genomic_DNA"/>
</dbReference>
<sequence length="190" mass="21277">MASFADLAARDKESKITLFALAKQVQALQLVGLNIGFFGLTSTGKSTMINTILGKEVAETGYGKTATQITNYPGNNFILWDAPSRNDEVSYFTLDYISFFKGLKHRLVLITATVKDMSSMMKLLDEINLDYDIVVNKFDLVPTGDQEKFKDEVKKEIRDIGLKGGRNVYFVSAKNPQSFDWLAMINHLTT</sequence>
<dbReference type="SUPFAM" id="SSF52540">
    <property type="entry name" value="P-loop containing nucleoside triphosphate hydrolases"/>
    <property type="match status" value="1"/>
</dbReference>
<gene>
    <name evidence="2" type="ORF">IZO911_LOCUS39305</name>
    <name evidence="3" type="ORF">KXQ929_LOCUS22801</name>
</gene>
<evidence type="ECO:0000313" key="3">
    <source>
        <dbReference type="EMBL" id="CAF3900758.1"/>
    </source>
</evidence>
<accession>A0A815KTJ3</accession>
<dbReference type="GO" id="GO:0005525">
    <property type="term" value="F:GTP binding"/>
    <property type="evidence" value="ECO:0007669"/>
    <property type="project" value="InterPro"/>
</dbReference>
<dbReference type="InterPro" id="IPR027417">
    <property type="entry name" value="P-loop_NTPase"/>
</dbReference>
<dbReference type="Pfam" id="PF01926">
    <property type="entry name" value="MMR_HSR1"/>
    <property type="match status" value="1"/>
</dbReference>
<organism evidence="2 4">
    <name type="scientific">Adineta steineri</name>
    <dbReference type="NCBI Taxonomy" id="433720"/>
    <lineage>
        <taxon>Eukaryota</taxon>
        <taxon>Metazoa</taxon>
        <taxon>Spiralia</taxon>
        <taxon>Gnathifera</taxon>
        <taxon>Rotifera</taxon>
        <taxon>Eurotatoria</taxon>
        <taxon>Bdelloidea</taxon>
        <taxon>Adinetida</taxon>
        <taxon>Adinetidae</taxon>
        <taxon>Adineta</taxon>
    </lineage>
</organism>
<dbReference type="CDD" id="cd00882">
    <property type="entry name" value="Ras_like_GTPase"/>
    <property type="match status" value="1"/>
</dbReference>
<evidence type="ECO:0000313" key="2">
    <source>
        <dbReference type="EMBL" id="CAF1397549.1"/>
    </source>
</evidence>
<evidence type="ECO:0000313" key="4">
    <source>
        <dbReference type="Proteomes" id="UP000663860"/>
    </source>
</evidence>
<dbReference type="Gene3D" id="3.40.50.300">
    <property type="entry name" value="P-loop containing nucleotide triphosphate hydrolases"/>
    <property type="match status" value="1"/>
</dbReference>
<dbReference type="EMBL" id="CAJNOE010001179">
    <property type="protein sequence ID" value="CAF1397549.1"/>
    <property type="molecule type" value="Genomic_DNA"/>
</dbReference>
<dbReference type="AlphaFoldDB" id="A0A815KTJ3"/>
<comment type="caution">
    <text evidence="2">The sequence shown here is derived from an EMBL/GenBank/DDBJ whole genome shotgun (WGS) entry which is preliminary data.</text>
</comment>
<reference evidence="2" key="1">
    <citation type="submission" date="2021-02" db="EMBL/GenBank/DDBJ databases">
        <authorList>
            <person name="Nowell W R."/>
        </authorList>
    </citation>
    <scope>NUCLEOTIDE SEQUENCE</scope>
</reference>